<dbReference type="PROSITE" id="PS51352">
    <property type="entry name" value="THIOREDOXIN_2"/>
    <property type="match status" value="1"/>
</dbReference>
<dbReference type="PROSITE" id="PS00194">
    <property type="entry name" value="THIOREDOXIN_1"/>
    <property type="match status" value="1"/>
</dbReference>
<evidence type="ECO:0000259" key="7">
    <source>
        <dbReference type="PROSITE" id="PS51352"/>
    </source>
</evidence>
<keyword evidence="6" id="KW-1133">Transmembrane helix</keyword>
<dbReference type="InterPro" id="IPR036249">
    <property type="entry name" value="Thioredoxin-like_sf"/>
</dbReference>
<dbReference type="GO" id="GO:0016853">
    <property type="term" value="F:isomerase activity"/>
    <property type="evidence" value="ECO:0007669"/>
    <property type="project" value="UniProtKB-KW"/>
</dbReference>
<dbReference type="RefSeq" id="WP_236573709.1">
    <property type="nucleotide sequence ID" value="NZ_VMSD01000012.1"/>
</dbReference>
<dbReference type="PANTHER" id="PTHR42852">
    <property type="entry name" value="THIOL:DISULFIDE INTERCHANGE PROTEIN DSBE"/>
    <property type="match status" value="1"/>
</dbReference>
<keyword evidence="9" id="KW-1185">Reference proteome</keyword>
<feature type="transmembrane region" description="Helical" evidence="6">
    <location>
        <begin position="12"/>
        <end position="31"/>
    </location>
</feature>
<comment type="caution">
    <text evidence="8">The sequence shown here is derived from an EMBL/GenBank/DDBJ whole genome shotgun (WGS) entry which is preliminary data.</text>
</comment>
<evidence type="ECO:0000256" key="3">
    <source>
        <dbReference type="ARBA" id="ARBA00022968"/>
    </source>
</evidence>
<evidence type="ECO:0000256" key="6">
    <source>
        <dbReference type="SAM" id="Phobius"/>
    </source>
</evidence>
<dbReference type="CDD" id="cd02966">
    <property type="entry name" value="TlpA_like_family"/>
    <property type="match status" value="1"/>
</dbReference>
<comment type="subcellular location">
    <subcellularLocation>
        <location evidence="1">Cell envelope</location>
    </subcellularLocation>
</comment>
<organism evidence="8 9">
    <name type="scientific">Nocardia caishijiensis</name>
    <dbReference type="NCBI Taxonomy" id="184756"/>
    <lineage>
        <taxon>Bacteria</taxon>
        <taxon>Bacillati</taxon>
        <taxon>Actinomycetota</taxon>
        <taxon>Actinomycetes</taxon>
        <taxon>Mycobacteriales</taxon>
        <taxon>Nocardiaceae</taxon>
        <taxon>Nocardia</taxon>
    </lineage>
</organism>
<evidence type="ECO:0000256" key="2">
    <source>
        <dbReference type="ARBA" id="ARBA00022748"/>
    </source>
</evidence>
<dbReference type="InterPro" id="IPR050553">
    <property type="entry name" value="Thioredoxin_ResA/DsbE_sf"/>
</dbReference>
<evidence type="ECO:0000313" key="9">
    <source>
        <dbReference type="Proteomes" id="UP000798951"/>
    </source>
</evidence>
<dbReference type="InterPro" id="IPR013740">
    <property type="entry name" value="Redoxin"/>
</dbReference>
<keyword evidence="3" id="KW-0735">Signal-anchor</keyword>
<accession>A0ABQ6YGA3</accession>
<evidence type="ECO:0000256" key="4">
    <source>
        <dbReference type="ARBA" id="ARBA00023157"/>
    </source>
</evidence>
<feature type="domain" description="Thioredoxin" evidence="7">
    <location>
        <begin position="51"/>
        <end position="211"/>
    </location>
</feature>
<dbReference type="Proteomes" id="UP000798951">
    <property type="component" value="Unassembled WGS sequence"/>
</dbReference>
<evidence type="ECO:0000313" key="8">
    <source>
        <dbReference type="EMBL" id="KAF0836692.1"/>
    </source>
</evidence>
<name>A0ABQ6YGA3_9NOCA</name>
<evidence type="ECO:0000256" key="1">
    <source>
        <dbReference type="ARBA" id="ARBA00004196"/>
    </source>
</evidence>
<sequence length="214" mass="21318">MSGASPLRGPAVRWVIAALILVVAAAVALWPRDESGSIETRKTSQQESGVSAAERAAAGLTACPSAASGSSGSGPLAGLAVGCLADGSRTDLAAALAGKPALVNLWAYWCAPCATELPHLQEFAQRAGSALTVVTVHSDPDEAKALARLSGLGITLPGFSDPSAAVRSAVGAPPVLPVSVLLRADGSVASVEVRTFADVTDIADTVAAKLGITV</sequence>
<dbReference type="PANTHER" id="PTHR42852:SF6">
    <property type="entry name" value="THIOL:DISULFIDE INTERCHANGE PROTEIN DSBE"/>
    <property type="match status" value="1"/>
</dbReference>
<protein>
    <submittedName>
        <fullName evidence="8">Thiol-disulfide isomerase/thioredoxin</fullName>
    </submittedName>
</protein>
<keyword evidence="6" id="KW-0472">Membrane</keyword>
<evidence type="ECO:0000256" key="5">
    <source>
        <dbReference type="ARBA" id="ARBA00023284"/>
    </source>
</evidence>
<gene>
    <name evidence="8" type="ORF">FNL39_1126</name>
</gene>
<dbReference type="Pfam" id="PF08534">
    <property type="entry name" value="Redoxin"/>
    <property type="match status" value="1"/>
</dbReference>
<dbReference type="EMBL" id="VMSD01000012">
    <property type="protein sequence ID" value="KAF0836692.1"/>
    <property type="molecule type" value="Genomic_DNA"/>
</dbReference>
<keyword evidence="8" id="KW-0413">Isomerase</keyword>
<keyword evidence="4" id="KW-1015">Disulfide bond</keyword>
<reference evidence="8 9" key="1">
    <citation type="submission" date="2019-07" db="EMBL/GenBank/DDBJ databases">
        <title>Genomic Encyclopedia of Type Strains, Phase IV (KMG-IV): sequencing the most valuable type-strain genomes for metagenomic binning, comparative biology and taxonomic classification.</title>
        <authorList>
            <person name="Goeker M."/>
        </authorList>
    </citation>
    <scope>NUCLEOTIDE SEQUENCE [LARGE SCALE GENOMIC DNA]</scope>
    <source>
        <strain evidence="8 9">DSM 44831</strain>
    </source>
</reference>
<proteinExistence type="predicted"/>
<dbReference type="SUPFAM" id="SSF52833">
    <property type="entry name" value="Thioredoxin-like"/>
    <property type="match status" value="1"/>
</dbReference>
<keyword evidence="2" id="KW-0201">Cytochrome c-type biogenesis</keyword>
<dbReference type="Gene3D" id="3.40.30.10">
    <property type="entry name" value="Glutaredoxin"/>
    <property type="match status" value="1"/>
</dbReference>
<dbReference type="InterPro" id="IPR013766">
    <property type="entry name" value="Thioredoxin_domain"/>
</dbReference>
<dbReference type="InterPro" id="IPR017937">
    <property type="entry name" value="Thioredoxin_CS"/>
</dbReference>
<keyword evidence="5" id="KW-0676">Redox-active center</keyword>
<keyword evidence="6" id="KW-0812">Transmembrane</keyword>